<dbReference type="InterPro" id="IPR014710">
    <property type="entry name" value="RmlC-like_jellyroll"/>
</dbReference>
<keyword evidence="1" id="KW-1133">Transmembrane helix</keyword>
<dbReference type="InterPro" id="IPR018490">
    <property type="entry name" value="cNMP-bd_dom_sf"/>
</dbReference>
<evidence type="ECO:0000256" key="1">
    <source>
        <dbReference type="SAM" id="Phobius"/>
    </source>
</evidence>
<dbReference type="RefSeq" id="WP_151116511.1">
    <property type="nucleotide sequence ID" value="NZ_CP042582.1"/>
</dbReference>
<name>A0A5J6MX60_9PROT</name>
<dbReference type="Pfam" id="PF00027">
    <property type="entry name" value="cNMP_binding"/>
    <property type="match status" value="1"/>
</dbReference>
<evidence type="ECO:0000313" key="3">
    <source>
        <dbReference type="EMBL" id="QEX21744.1"/>
    </source>
</evidence>
<organism evidence="3 4">
    <name type="scientific">Hypericibacter adhaerens</name>
    <dbReference type="NCBI Taxonomy" id="2602016"/>
    <lineage>
        <taxon>Bacteria</taxon>
        <taxon>Pseudomonadati</taxon>
        <taxon>Pseudomonadota</taxon>
        <taxon>Alphaproteobacteria</taxon>
        <taxon>Rhodospirillales</taxon>
        <taxon>Dongiaceae</taxon>
        <taxon>Hypericibacter</taxon>
    </lineage>
</organism>
<feature type="domain" description="Cyclic nucleotide-binding" evidence="2">
    <location>
        <begin position="35"/>
        <end position="138"/>
    </location>
</feature>
<keyword evidence="4" id="KW-1185">Reference proteome</keyword>
<feature type="transmembrane region" description="Helical" evidence="1">
    <location>
        <begin position="188"/>
        <end position="212"/>
    </location>
</feature>
<dbReference type="SUPFAM" id="SSF51206">
    <property type="entry name" value="cAMP-binding domain-like"/>
    <property type="match status" value="1"/>
</dbReference>
<keyword evidence="1" id="KW-0472">Membrane</keyword>
<dbReference type="PRINTS" id="PR00103">
    <property type="entry name" value="CAMPKINASE"/>
</dbReference>
<dbReference type="GO" id="GO:0005829">
    <property type="term" value="C:cytosol"/>
    <property type="evidence" value="ECO:0007669"/>
    <property type="project" value="TreeGrafter"/>
</dbReference>
<dbReference type="InterPro" id="IPR000595">
    <property type="entry name" value="cNMP-bd_dom"/>
</dbReference>
<gene>
    <name evidence="3" type="ORF">FRZ61_16730</name>
</gene>
<dbReference type="InterPro" id="IPR010406">
    <property type="entry name" value="DUF1003"/>
</dbReference>
<dbReference type="Pfam" id="PF06210">
    <property type="entry name" value="DUF1003"/>
    <property type="match status" value="1"/>
</dbReference>
<dbReference type="CDD" id="cd00038">
    <property type="entry name" value="CAP_ED"/>
    <property type="match status" value="1"/>
</dbReference>
<proteinExistence type="predicted"/>
<sequence length="301" mass="33148">MAADSRTAPSPVAGDTADAAADLAHKVEAISRAPIFSRLERDDRVMLADFVEEQDAAEGEVLFRVGEEGERMYIVCEGAVELATTDKLGQKIVLHDAGPGELFGELSLLDQGPRTANAVAMAATHLLVLDRGALLRFVRARPEAALDMMAVMAARLRVTDQRLRQAAVRNPNDVMASRATLIQRATDAIAEFSGSFAFLVLHGVLFAVWIGWNMIPGLEAFDPFPFGLLTMCVSLEAIFLSVIVLLSQSRQAAKDRIRTDIEYDVNLKAELEVSHLHDKIENMQVELLKRLGRIERDLERK</sequence>
<dbReference type="InterPro" id="IPR018488">
    <property type="entry name" value="cNMP-bd_CS"/>
</dbReference>
<dbReference type="AlphaFoldDB" id="A0A5J6MX60"/>
<keyword evidence="1" id="KW-0812">Transmembrane</keyword>
<evidence type="ECO:0000259" key="2">
    <source>
        <dbReference type="PROSITE" id="PS50042"/>
    </source>
</evidence>
<reference evidence="3 4" key="1">
    <citation type="submission" date="2019-08" db="EMBL/GenBank/DDBJ databases">
        <title>Hyperibacter terrae gen. nov., sp. nov. and Hyperibacter viscosus sp. nov., two new members in the family Rhodospirillaceae isolated from the rhizosphere of Hypericum perforatum.</title>
        <authorList>
            <person name="Noviana Z."/>
        </authorList>
    </citation>
    <scope>NUCLEOTIDE SEQUENCE [LARGE SCALE GENOMIC DNA]</scope>
    <source>
        <strain evidence="3 4">R5959</strain>
    </source>
</reference>
<dbReference type="PANTHER" id="PTHR24567:SF74">
    <property type="entry name" value="HTH-TYPE TRANSCRIPTIONAL REGULATOR ARCR"/>
    <property type="match status" value="1"/>
</dbReference>
<dbReference type="Gene3D" id="2.60.120.10">
    <property type="entry name" value="Jelly Rolls"/>
    <property type="match status" value="1"/>
</dbReference>
<dbReference type="Proteomes" id="UP000325797">
    <property type="component" value="Chromosome"/>
</dbReference>
<accession>A0A5J6MX60</accession>
<dbReference type="InterPro" id="IPR050397">
    <property type="entry name" value="Env_Response_Regulators"/>
</dbReference>
<protein>
    <recommendedName>
        <fullName evidence="2">Cyclic nucleotide-binding domain-containing protein</fullName>
    </recommendedName>
</protein>
<dbReference type="OrthoDB" id="9795736at2"/>
<dbReference type="PANTHER" id="PTHR24567">
    <property type="entry name" value="CRP FAMILY TRANSCRIPTIONAL REGULATORY PROTEIN"/>
    <property type="match status" value="1"/>
</dbReference>
<dbReference type="EMBL" id="CP042582">
    <property type="protein sequence ID" value="QEX21744.1"/>
    <property type="molecule type" value="Genomic_DNA"/>
</dbReference>
<dbReference type="SMART" id="SM00100">
    <property type="entry name" value="cNMP"/>
    <property type="match status" value="1"/>
</dbReference>
<dbReference type="PROSITE" id="PS00889">
    <property type="entry name" value="CNMP_BINDING_2"/>
    <property type="match status" value="1"/>
</dbReference>
<evidence type="ECO:0000313" key="4">
    <source>
        <dbReference type="Proteomes" id="UP000325797"/>
    </source>
</evidence>
<dbReference type="GO" id="GO:0003700">
    <property type="term" value="F:DNA-binding transcription factor activity"/>
    <property type="evidence" value="ECO:0007669"/>
    <property type="project" value="TreeGrafter"/>
</dbReference>
<dbReference type="PROSITE" id="PS50042">
    <property type="entry name" value="CNMP_BINDING_3"/>
    <property type="match status" value="1"/>
</dbReference>
<dbReference type="KEGG" id="hadh:FRZ61_16730"/>
<feature type="transmembrane region" description="Helical" evidence="1">
    <location>
        <begin position="224"/>
        <end position="246"/>
    </location>
</feature>